<evidence type="ECO:0000313" key="2">
    <source>
        <dbReference type="EMBL" id="ACI66000.1"/>
    </source>
</evidence>
<keyword evidence="3" id="KW-1185">Reference proteome</keyword>
<dbReference type="GeneID" id="7204146"/>
<dbReference type="PaxDb" id="2850-Phatr33638"/>
<dbReference type="Proteomes" id="UP000000759">
    <property type="component" value="Chromosome 3"/>
</dbReference>
<gene>
    <name evidence="2" type="ORF">PHATR_33638</name>
</gene>
<accession>B5Y5V2</accession>
<reference evidence="3" key="2">
    <citation type="submission" date="2008-08" db="EMBL/GenBank/DDBJ databases">
        <authorList>
            <consortium name="Diatom Consortium"/>
            <person name="Grigoriev I."/>
            <person name="Grimwood J."/>
            <person name="Kuo A."/>
            <person name="Otillar R.P."/>
            <person name="Salamov A."/>
            <person name="Detter J.C."/>
            <person name="Lindquist E."/>
            <person name="Shapiro H."/>
            <person name="Lucas S."/>
            <person name="Glavina del Rio T."/>
            <person name="Pitluck S."/>
            <person name="Rokhsar D."/>
            <person name="Bowler C."/>
        </authorList>
    </citation>
    <scope>GENOME REANNOTATION</scope>
    <source>
        <strain evidence="3">CCAP 1055/1</strain>
    </source>
</reference>
<dbReference type="EMBL" id="CP001142">
    <property type="protein sequence ID" value="ACI66000.1"/>
    <property type="molecule type" value="Genomic_DNA"/>
</dbReference>
<sequence>MFPGLASHPLLSIGQLCNDGCTATFSATRLNIHHGDTLLLSGTRAPTTGLWYLDLETLAPPAMAHALIPYTALADRIAFVHASLFSPALFTWCTAINSGHLTTFPDITARQVRKYPPDSPAMIKGHLDQQRANLRSTKPSPVRSPAATVAPHANSAHDSPTVARTHHVFVAHQRVTGQIYTDQPCRFLTPSSAGHTDMLVLYNYDSNAIHVKLMKSKSGPEILAAYKPLQTFMTSGHIDFQLAPPHLHRRNAAKRAIRTFKNHFIAGLCSTNPDSPLHLWDRLIPHALLTLNLLRTSRINPKLSAQAQFRGAFDYNCTPLAPPGTRFLVHVKPAIRETWAPHAVEGWYLGPALHHYRYHCVWITETRAERVADTLSWFPHRISMPTASSTDRALAAARDLVHALRNPSPASPFNPLDATQHQALTDLANLFASVAAPVSPVDAPTPAPMVQPPAPAPTPAQVRFAVPLVTAEHAPALPRVPTQAPPLPRAIQAADVAKPASPEQPHP</sequence>
<feature type="region of interest" description="Disordered" evidence="1">
    <location>
        <begin position="477"/>
        <end position="507"/>
    </location>
</feature>
<reference evidence="2 3" key="1">
    <citation type="journal article" date="2008" name="Nature">
        <title>The Phaeodactylum genome reveals the evolutionary history of diatom genomes.</title>
        <authorList>
            <person name="Bowler C."/>
            <person name="Allen A.E."/>
            <person name="Badger J.H."/>
            <person name="Grimwood J."/>
            <person name="Jabbari K."/>
            <person name="Kuo A."/>
            <person name="Maheswari U."/>
            <person name="Martens C."/>
            <person name="Maumus F."/>
            <person name="Otillar R.P."/>
            <person name="Rayko E."/>
            <person name="Salamov A."/>
            <person name="Vandepoele K."/>
            <person name="Beszteri B."/>
            <person name="Gruber A."/>
            <person name="Heijde M."/>
            <person name="Katinka M."/>
            <person name="Mock T."/>
            <person name="Valentin K."/>
            <person name="Verret F."/>
            <person name="Berges J.A."/>
            <person name="Brownlee C."/>
            <person name="Cadoret J.P."/>
            <person name="Chiovitti A."/>
            <person name="Choi C.J."/>
            <person name="Coesel S."/>
            <person name="De Martino A."/>
            <person name="Detter J.C."/>
            <person name="Durkin C."/>
            <person name="Falciatore A."/>
            <person name="Fournet J."/>
            <person name="Haruta M."/>
            <person name="Huysman M.J."/>
            <person name="Jenkins B.D."/>
            <person name="Jiroutova K."/>
            <person name="Jorgensen R.E."/>
            <person name="Joubert Y."/>
            <person name="Kaplan A."/>
            <person name="Kroger N."/>
            <person name="Kroth P.G."/>
            <person name="La Roche J."/>
            <person name="Lindquist E."/>
            <person name="Lommer M."/>
            <person name="Martin-Jezequel V."/>
            <person name="Lopez P.J."/>
            <person name="Lucas S."/>
            <person name="Mangogna M."/>
            <person name="McGinnis K."/>
            <person name="Medlin L.K."/>
            <person name="Montsant A."/>
            <person name="Oudot-Le Secq M.P."/>
            <person name="Napoli C."/>
            <person name="Obornik M."/>
            <person name="Parker M.S."/>
            <person name="Petit J.L."/>
            <person name="Porcel B.M."/>
            <person name="Poulsen N."/>
            <person name="Robison M."/>
            <person name="Rychlewski L."/>
            <person name="Rynearson T.A."/>
            <person name="Schmutz J."/>
            <person name="Shapiro H."/>
            <person name="Siaut M."/>
            <person name="Stanley M."/>
            <person name="Sussman M.R."/>
            <person name="Taylor A.R."/>
            <person name="Vardi A."/>
            <person name="von Dassow P."/>
            <person name="Vyverman W."/>
            <person name="Willis A."/>
            <person name="Wyrwicz L.S."/>
            <person name="Rokhsar D.S."/>
            <person name="Weissenbach J."/>
            <person name="Armbrust E.V."/>
            <person name="Green B.R."/>
            <person name="Van de Peer Y."/>
            <person name="Grigoriev I.V."/>
        </authorList>
    </citation>
    <scope>NUCLEOTIDE SEQUENCE [LARGE SCALE GENOMIC DNA]</scope>
    <source>
        <strain evidence="2 3">CCAP 1055/1</strain>
    </source>
</reference>
<dbReference type="AlphaFoldDB" id="B5Y5V2"/>
<dbReference type="InterPro" id="IPR012337">
    <property type="entry name" value="RNaseH-like_sf"/>
</dbReference>
<protein>
    <submittedName>
        <fullName evidence="2">Uncharacterized protein</fullName>
    </submittedName>
</protein>
<dbReference type="InParanoid" id="B5Y5V2"/>
<organism evidence="2 3">
    <name type="scientific">Phaeodactylum tricornutum (strain CCAP 1055/1)</name>
    <dbReference type="NCBI Taxonomy" id="556484"/>
    <lineage>
        <taxon>Eukaryota</taxon>
        <taxon>Sar</taxon>
        <taxon>Stramenopiles</taxon>
        <taxon>Ochrophyta</taxon>
        <taxon>Bacillariophyta</taxon>
        <taxon>Bacillariophyceae</taxon>
        <taxon>Bacillariophycidae</taxon>
        <taxon>Naviculales</taxon>
        <taxon>Phaeodactylaceae</taxon>
        <taxon>Phaeodactylum</taxon>
    </lineage>
</organism>
<dbReference type="OrthoDB" id="230966at2759"/>
<dbReference type="HOGENOM" id="CLU_022053_0_0_1"/>
<dbReference type="SUPFAM" id="SSF53098">
    <property type="entry name" value="Ribonuclease H-like"/>
    <property type="match status" value="1"/>
</dbReference>
<evidence type="ECO:0000256" key="1">
    <source>
        <dbReference type="SAM" id="MobiDB-lite"/>
    </source>
</evidence>
<evidence type="ECO:0000313" key="3">
    <source>
        <dbReference type="Proteomes" id="UP000000759"/>
    </source>
</evidence>
<dbReference type="RefSeq" id="XP_002186530.1">
    <property type="nucleotide sequence ID" value="XM_002186494.1"/>
</dbReference>
<feature type="region of interest" description="Disordered" evidence="1">
    <location>
        <begin position="134"/>
        <end position="158"/>
    </location>
</feature>
<dbReference type="KEGG" id="pti:PHATR_33638"/>
<dbReference type="eggNOG" id="ENOG502SKKF">
    <property type="taxonomic scope" value="Eukaryota"/>
</dbReference>
<name>B5Y5V2_PHATC</name>
<proteinExistence type="predicted"/>